<evidence type="ECO:0000256" key="3">
    <source>
        <dbReference type="SAM" id="SignalP"/>
    </source>
</evidence>
<feature type="compositionally biased region" description="Pro residues" evidence="1">
    <location>
        <begin position="482"/>
        <end position="493"/>
    </location>
</feature>
<reference evidence="4 5" key="1">
    <citation type="submission" date="2016-10" db="EMBL/GenBank/DDBJ databases">
        <title>Actinomyces aegypiusis sp. nov., isolated from the Aegypius monachus in Qinghai Tibet Plateau China.</title>
        <authorList>
            <person name="Wang Y."/>
        </authorList>
    </citation>
    <scope>NUCLEOTIDE SEQUENCE [LARGE SCALE GENOMIC DNA]</scope>
    <source>
        <strain evidence="4 5">VUL4_3</strain>
    </source>
</reference>
<feature type="compositionally biased region" description="Low complexity" evidence="1">
    <location>
        <begin position="558"/>
        <end position="598"/>
    </location>
</feature>
<keyword evidence="2" id="KW-0812">Transmembrane</keyword>
<sequence length="663" mass="69973">MSKKKFAVGAAALALAATVLSPLAFATNAGSKPGYEPVGQCGNQWTAETVMDLFLQNNDENFPNLMVDDNGNTVDYSNGGYIKEVRPEHGYGLNPSGPGMFEITHWTIGAKTTKTYDDPKAANKKLIGESAVATEKTTQFWRIPLATNYKIPAGTVITISLNNNQNPDLFSDYTFDSAMAKHPKFETMNDYMQIWGKPYSNYTWEPDLTSAKQIEGGKWEVTLNKDLEPGKGTVFGFTAKIAPNTNLGDWSLDNKGKVVVNEKFQALSSATFSYTSEPGQAPKALDGSDRCKPIPTPEPTPEVSDEPTPELPIKETPEAPAEPTPEATVEPTPEATVEPTPEASVEPTPEASVEPTPEATVEPTPEASVEPTPEATDEPTPEATVEPTPEASVEPTPEASVEPTPEETTEPTPEQPVVPTPEVTTEPTPELPVVPTPEVTAEPTPEQPVVPTPEVTTEPTPELPVVPTPVVPTPEVTTEPTPELPVVPTPVVPTPEVTAEPTPELPVVPTPEATAEPTPELPVVPTPEATAEPTPELPVVPTPEVTAEPTPELPVVPTPEATAEPTPVAPTPEATAEPTPVVTAEPTPVTPTPEVTPVIPAKPALGNTDPVKPAPQVNPANPVNPGSASLAETGADTPWLVGTSLTILLAGIALVATARRRKA</sequence>
<feature type="signal peptide" evidence="3">
    <location>
        <begin position="1"/>
        <end position="26"/>
    </location>
</feature>
<evidence type="ECO:0008006" key="6">
    <source>
        <dbReference type="Google" id="ProtNLM"/>
    </source>
</evidence>
<protein>
    <recommendedName>
        <fullName evidence="6">Gram-positive cocci surface proteins LPxTG domain-containing protein</fullName>
    </recommendedName>
</protein>
<dbReference type="OrthoDB" id="3258456at2"/>
<keyword evidence="5" id="KW-1185">Reference proteome</keyword>
<keyword evidence="2" id="KW-1133">Transmembrane helix</keyword>
<dbReference type="Proteomes" id="UP000176288">
    <property type="component" value="Chromosome"/>
</dbReference>
<evidence type="ECO:0000256" key="2">
    <source>
        <dbReference type="SAM" id="Phobius"/>
    </source>
</evidence>
<feature type="compositionally biased region" description="Low complexity" evidence="1">
    <location>
        <begin position="318"/>
        <end position="343"/>
    </location>
</feature>
<keyword evidence="2" id="KW-0472">Membrane</keyword>
<dbReference type="STRING" id="1912795.BK816_00575"/>
<dbReference type="KEGG" id="avu:BK816_00575"/>
<feature type="chain" id="PRO_5009443667" description="Gram-positive cocci surface proteins LPxTG domain-containing protein" evidence="3">
    <location>
        <begin position="27"/>
        <end position="663"/>
    </location>
</feature>
<name>A0A1D9MI24_9ACTO</name>
<gene>
    <name evidence="4" type="ORF">BK816_00575</name>
</gene>
<evidence type="ECO:0000256" key="1">
    <source>
        <dbReference type="SAM" id="MobiDB-lite"/>
    </source>
</evidence>
<feature type="compositionally biased region" description="Low complexity" evidence="1">
    <location>
        <begin position="610"/>
        <end position="625"/>
    </location>
</feature>
<dbReference type="AlphaFoldDB" id="A0A1D9MI24"/>
<dbReference type="RefSeq" id="WP_071163437.1">
    <property type="nucleotide sequence ID" value="NZ_CP017812.1"/>
</dbReference>
<keyword evidence="3" id="KW-0732">Signal</keyword>
<feature type="compositionally biased region" description="Low complexity" evidence="1">
    <location>
        <begin position="381"/>
        <end position="403"/>
    </location>
</feature>
<dbReference type="EMBL" id="CP017812">
    <property type="protein sequence ID" value="AOZ71971.1"/>
    <property type="molecule type" value="Genomic_DNA"/>
</dbReference>
<proteinExistence type="predicted"/>
<evidence type="ECO:0000313" key="5">
    <source>
        <dbReference type="Proteomes" id="UP000176288"/>
    </source>
</evidence>
<organism evidence="4 5">
    <name type="scientific">Boudabousia tangfeifanii</name>
    <dbReference type="NCBI Taxonomy" id="1912795"/>
    <lineage>
        <taxon>Bacteria</taxon>
        <taxon>Bacillati</taxon>
        <taxon>Actinomycetota</taxon>
        <taxon>Actinomycetes</taxon>
        <taxon>Actinomycetales</taxon>
        <taxon>Actinomycetaceae</taxon>
        <taxon>Boudabousia</taxon>
    </lineage>
</organism>
<evidence type="ECO:0000313" key="4">
    <source>
        <dbReference type="EMBL" id="AOZ71971.1"/>
    </source>
</evidence>
<accession>A0A1D9MI24</accession>
<feature type="region of interest" description="Disordered" evidence="1">
    <location>
        <begin position="274"/>
        <end position="631"/>
    </location>
</feature>
<feature type="transmembrane region" description="Helical" evidence="2">
    <location>
        <begin position="639"/>
        <end position="658"/>
    </location>
</feature>
<feature type="compositionally biased region" description="Pro residues" evidence="1">
    <location>
        <begin position="461"/>
        <end position="472"/>
    </location>
</feature>
<feature type="compositionally biased region" description="Low complexity" evidence="1">
    <location>
        <begin position="353"/>
        <end position="374"/>
    </location>
</feature>